<feature type="transmembrane region" description="Helical" evidence="2">
    <location>
        <begin position="542"/>
        <end position="565"/>
    </location>
</feature>
<gene>
    <name evidence="6" type="primary">LOC106166459</name>
</gene>
<dbReference type="InParanoid" id="A0A1S3IQJ6"/>
<dbReference type="Pfam" id="PF06534">
    <property type="entry name" value="RGM_C"/>
    <property type="match status" value="1"/>
</dbReference>
<dbReference type="InterPro" id="IPR040287">
    <property type="entry name" value="RGM"/>
</dbReference>
<organism evidence="5 6">
    <name type="scientific">Lingula anatina</name>
    <name type="common">Brachiopod</name>
    <name type="synonym">Lingula unguis</name>
    <dbReference type="NCBI Taxonomy" id="7574"/>
    <lineage>
        <taxon>Eukaryota</taxon>
        <taxon>Metazoa</taxon>
        <taxon>Spiralia</taxon>
        <taxon>Lophotrochozoa</taxon>
        <taxon>Brachiopoda</taxon>
        <taxon>Linguliformea</taxon>
        <taxon>Lingulata</taxon>
        <taxon>Lingulida</taxon>
        <taxon>Linguloidea</taxon>
        <taxon>Lingulidae</taxon>
        <taxon>Lingula</taxon>
    </lineage>
</organism>
<proteinExistence type="predicted"/>
<evidence type="ECO:0000256" key="3">
    <source>
        <dbReference type="SAM" id="SignalP"/>
    </source>
</evidence>
<feature type="signal peptide" evidence="3">
    <location>
        <begin position="1"/>
        <end position="23"/>
    </location>
</feature>
<dbReference type="AlphaFoldDB" id="A0A1S3IQJ6"/>
<evidence type="ECO:0000313" key="6">
    <source>
        <dbReference type="RefSeq" id="XP_013400487.1"/>
    </source>
</evidence>
<evidence type="ECO:0000313" key="5">
    <source>
        <dbReference type="Proteomes" id="UP000085678"/>
    </source>
</evidence>
<dbReference type="GO" id="GO:0005886">
    <property type="term" value="C:plasma membrane"/>
    <property type="evidence" value="ECO:0007669"/>
    <property type="project" value="TreeGrafter"/>
</dbReference>
<dbReference type="Proteomes" id="UP000085678">
    <property type="component" value="Unplaced"/>
</dbReference>
<dbReference type="GO" id="GO:0030509">
    <property type="term" value="P:BMP signaling pathway"/>
    <property type="evidence" value="ECO:0007669"/>
    <property type="project" value="TreeGrafter"/>
</dbReference>
<dbReference type="RefSeq" id="XP_013400487.1">
    <property type="nucleotide sequence ID" value="XM_013545033.2"/>
</dbReference>
<sequence length="599" mass="68502">MADLNLFMCCIALLVLNVDQGLGGAFDEIDPSTTPGPGRGSRCGEDIDIDRHSRLEVDDPYFLSDTTCCARNFDKWYHNLYPFDKPPSNQLEFQDFFQWDKICSRWRAAALCVYAVKPVPECTEEWSLHLLRNRSYLIYPWQDKLGPSPHYAFYDRTCMGDAIKPEIRKFLVSPELSPQCMSPREITAMQNCSRHTHEIYQSDRLHDISNDLRAHYDRLARAQFRCMRDIVTASRCNDVTREYFFHLVKLQLPSIINETTLDMQRDATVNFASETRCTIGVYGDPHLKMCNDSQLYTCSSQGRHFYFTNKYIQISGVNEYIGQRATTVRSLNAYFRRMNDSEIVGSYTARNGQLPVNFDNTHLNYIGTGMDRVVLTGMHYSQVQILHETLGVVLMIQHWGPHYFFTIRAADKLCQESYGLLITGCPANQLIGRGGVIEERRQRSRKKRSETRCYQVCQDVEDPAFRETCEFDCVVSRNPAISQMTKDAVKDVERVKRMDRAVIAKALYVSTTTTSTTTTTTAAPPPAVSATAPAPGQQGVDFTLYGALVGVAVSLFLILAAIGLYKYISIRRRRKKYEVKKRAQDKDRLKAEEDEKEKL</sequence>
<evidence type="ECO:0000259" key="4">
    <source>
        <dbReference type="Pfam" id="PF06534"/>
    </source>
</evidence>
<feature type="chain" id="PRO_5010160949" evidence="3">
    <location>
        <begin position="24"/>
        <end position="599"/>
    </location>
</feature>
<dbReference type="PANTHER" id="PTHR31428:SF6">
    <property type="entry name" value="REPULSIVE GUIDANCE MOLECULE B HOMOLOG DRAG-1"/>
    <property type="match status" value="1"/>
</dbReference>
<protein>
    <submittedName>
        <fullName evidence="6">Uncharacterized protein LOC106166459</fullName>
    </submittedName>
</protein>
<dbReference type="PANTHER" id="PTHR31428">
    <property type="entry name" value="RGM DOMAIN FAMILY MEMBER DRAG-1"/>
    <property type="match status" value="1"/>
</dbReference>
<dbReference type="Gene3D" id="3.40.1000.10">
    <property type="entry name" value="Mog1/PsbP, alpha/beta/alpha sandwich"/>
    <property type="match status" value="1"/>
</dbReference>
<dbReference type="GO" id="GO:0015026">
    <property type="term" value="F:coreceptor activity"/>
    <property type="evidence" value="ECO:0007669"/>
    <property type="project" value="TreeGrafter"/>
</dbReference>
<keyword evidence="3" id="KW-0732">Signal</keyword>
<keyword evidence="2" id="KW-1133">Transmembrane helix</keyword>
<dbReference type="KEGG" id="lak:106166459"/>
<feature type="region of interest" description="Disordered" evidence="1">
    <location>
        <begin position="577"/>
        <end position="599"/>
    </location>
</feature>
<reference evidence="6" key="1">
    <citation type="submission" date="2025-08" db="UniProtKB">
        <authorList>
            <consortium name="RefSeq"/>
        </authorList>
    </citation>
    <scope>IDENTIFICATION</scope>
    <source>
        <tissue evidence="6">Gonads</tissue>
    </source>
</reference>
<accession>A0A1S3IQJ6</accession>
<feature type="domain" description="Repulsive guidance molecule C-terminal" evidence="4">
    <location>
        <begin position="280"/>
        <end position="495"/>
    </location>
</feature>
<keyword evidence="5" id="KW-1185">Reference proteome</keyword>
<evidence type="ECO:0000256" key="2">
    <source>
        <dbReference type="SAM" id="Phobius"/>
    </source>
</evidence>
<evidence type="ECO:0000256" key="1">
    <source>
        <dbReference type="SAM" id="MobiDB-lite"/>
    </source>
</evidence>
<keyword evidence="2" id="KW-0472">Membrane</keyword>
<dbReference type="InterPro" id="IPR009496">
    <property type="entry name" value="RGM_C"/>
</dbReference>
<keyword evidence="2" id="KW-0812">Transmembrane</keyword>
<feature type="compositionally biased region" description="Basic and acidic residues" evidence="1">
    <location>
        <begin position="580"/>
        <end position="599"/>
    </location>
</feature>
<name>A0A1S3IQJ6_LINAN</name>
<dbReference type="GeneID" id="106166459"/>